<evidence type="ECO:0000313" key="5">
    <source>
        <dbReference type="EMBL" id="AOW20941.1"/>
    </source>
</evidence>
<dbReference type="OrthoDB" id="9763354at2"/>
<dbReference type="SUPFAM" id="SSF48452">
    <property type="entry name" value="TPR-like"/>
    <property type="match status" value="2"/>
</dbReference>
<dbReference type="Gene3D" id="1.25.40.10">
    <property type="entry name" value="Tetratricopeptide repeat domain"/>
    <property type="match status" value="3"/>
</dbReference>
<evidence type="ECO:0000256" key="2">
    <source>
        <dbReference type="ARBA" id="ARBA00022803"/>
    </source>
</evidence>
<dbReference type="InterPro" id="IPR051012">
    <property type="entry name" value="CellSynth/LPSAsmb/PSIAsmb"/>
</dbReference>
<feature type="repeat" description="TPR" evidence="3">
    <location>
        <begin position="538"/>
        <end position="571"/>
    </location>
</feature>
<reference evidence="5 6" key="1">
    <citation type="submission" date="2016-10" db="EMBL/GenBank/DDBJ databases">
        <title>Lutibacter sp. LPB0138, isolated from marine gastropod.</title>
        <authorList>
            <person name="Kim E."/>
            <person name="Yi H."/>
        </authorList>
    </citation>
    <scope>NUCLEOTIDE SEQUENCE [LARGE SCALE GENOMIC DNA]</scope>
    <source>
        <strain evidence="5 6">LPB0138</strain>
    </source>
</reference>
<evidence type="ECO:0000256" key="4">
    <source>
        <dbReference type="SAM" id="SignalP"/>
    </source>
</evidence>
<evidence type="ECO:0000256" key="1">
    <source>
        <dbReference type="ARBA" id="ARBA00022737"/>
    </source>
</evidence>
<evidence type="ECO:0008006" key="7">
    <source>
        <dbReference type="Google" id="ProtNLM"/>
    </source>
</evidence>
<evidence type="ECO:0000256" key="3">
    <source>
        <dbReference type="PROSITE-ProRule" id="PRU00339"/>
    </source>
</evidence>
<dbReference type="SMART" id="SM00028">
    <property type="entry name" value="TPR"/>
    <property type="match status" value="7"/>
</dbReference>
<feature type="chain" id="PRO_5009110882" description="Tetratricopeptide repeat-like domain-containing protein" evidence="4">
    <location>
        <begin position="19"/>
        <end position="589"/>
    </location>
</feature>
<feature type="signal peptide" evidence="4">
    <location>
        <begin position="1"/>
        <end position="18"/>
    </location>
</feature>
<name>A0A1D8P8Q8_9FLAO</name>
<dbReference type="InterPro" id="IPR019734">
    <property type="entry name" value="TPR_rpt"/>
</dbReference>
<dbReference type="PANTHER" id="PTHR45586">
    <property type="entry name" value="TPR REPEAT-CONTAINING PROTEIN PA4667"/>
    <property type="match status" value="1"/>
</dbReference>
<keyword evidence="4" id="KW-0732">Signal</keyword>
<dbReference type="Pfam" id="PF13181">
    <property type="entry name" value="TPR_8"/>
    <property type="match status" value="2"/>
</dbReference>
<keyword evidence="2 3" id="KW-0802">TPR repeat</keyword>
<feature type="repeat" description="TPR" evidence="3">
    <location>
        <begin position="501"/>
        <end position="534"/>
    </location>
</feature>
<sequence>MRVFVIVLFLLCSVFSYAQEQQMAYDYFRKGEYEKAASIYKSLYEKNKFNATYLTRLIDCEQQLTNFDVAKNLIENHLEEFPTQYHFYVELGYNYELQHQQEIANSHYQKALDFLEKNYNYGYSIGKAFQNNHLLDYALKAYTLTMKKNPNANYNLQIASIYGEKGEINNMFDTYLNMVEKDEKYTATILRYIGKFITDDGANENNILFRKLVLKRLQSNQLNSWNQILSWLYMQQKEFGKAFIQEKALHKRNNESIEGIINVGEIAFDNNDFKTTHDVFTYILENTDNQSGILDAKLYLLYVSIEILEDLNAVDLQFQEIFNQYGKTTNTLEIQIAYAGFLTFKKNQPQQAILVLKEALKLRSDNFQKAEIKLKLGDILVFNGKFNEALIYFSQVQTKLKNHILAQEARFKVAQTSYFKGDFEWAETQLKVLKGSTSQLIANDALDLSLIINDNSAQDSLKIALKKYAQADLLVFQHKNKEAIDSLNAILNEYKGHPIEDETLFKQATVYEEIKEYLKAETNYLKIIEINPNDILVDDAYFRLGELYSKQENIEKAKEYYQKIIFDFPSSIHLVKARNKFRKLRGDDI</sequence>
<keyword evidence="1" id="KW-0677">Repeat</keyword>
<keyword evidence="6" id="KW-1185">Reference proteome</keyword>
<dbReference type="EMBL" id="CP017478">
    <property type="protein sequence ID" value="AOW20941.1"/>
    <property type="molecule type" value="Genomic_DNA"/>
</dbReference>
<dbReference type="STRING" id="1850246.LPB138_09765"/>
<accession>A0A1D8P8Q8</accession>
<protein>
    <recommendedName>
        <fullName evidence="7">Tetratricopeptide repeat-like domain-containing protein</fullName>
    </recommendedName>
</protein>
<dbReference type="PROSITE" id="PS50005">
    <property type="entry name" value="TPR"/>
    <property type="match status" value="2"/>
</dbReference>
<dbReference type="PANTHER" id="PTHR45586:SF1">
    <property type="entry name" value="LIPOPOLYSACCHARIDE ASSEMBLY PROTEIN B"/>
    <property type="match status" value="1"/>
</dbReference>
<dbReference type="KEGG" id="lul:LPB138_09765"/>
<organism evidence="5 6">
    <name type="scientific">Urechidicola croceus</name>
    <dbReference type="NCBI Taxonomy" id="1850246"/>
    <lineage>
        <taxon>Bacteria</taxon>
        <taxon>Pseudomonadati</taxon>
        <taxon>Bacteroidota</taxon>
        <taxon>Flavobacteriia</taxon>
        <taxon>Flavobacteriales</taxon>
        <taxon>Flavobacteriaceae</taxon>
        <taxon>Urechidicola</taxon>
    </lineage>
</organism>
<dbReference type="InterPro" id="IPR011990">
    <property type="entry name" value="TPR-like_helical_dom_sf"/>
</dbReference>
<dbReference type="AlphaFoldDB" id="A0A1D8P8Q8"/>
<evidence type="ECO:0000313" key="6">
    <source>
        <dbReference type="Proteomes" id="UP000176050"/>
    </source>
</evidence>
<gene>
    <name evidence="5" type="ORF">LPB138_09765</name>
</gene>
<dbReference type="Proteomes" id="UP000176050">
    <property type="component" value="Chromosome"/>
</dbReference>
<proteinExistence type="predicted"/>